<gene>
    <name evidence="11" type="ORF">CLUP02_06855</name>
</gene>
<proteinExistence type="inferred from homology"/>
<dbReference type="InterPro" id="IPR007506">
    <property type="entry name" value="PMDh-L-like_dom"/>
</dbReference>
<evidence type="ECO:0000256" key="4">
    <source>
        <dbReference type="ARBA" id="ARBA00023004"/>
    </source>
</evidence>
<dbReference type="KEGG" id="clup:CLUP02_06855"/>
<evidence type="ECO:0000256" key="6">
    <source>
        <dbReference type="ARBA" id="ARBA00023239"/>
    </source>
</evidence>
<dbReference type="CDD" id="cd11040">
    <property type="entry name" value="CYP7_CYP8-like"/>
    <property type="match status" value="1"/>
</dbReference>
<dbReference type="PRINTS" id="PR00465">
    <property type="entry name" value="EP450IV"/>
</dbReference>
<feature type="binding site" description="axial binding residue" evidence="7">
    <location>
        <position position="540"/>
    </location>
    <ligand>
        <name>heme</name>
        <dbReference type="ChEBI" id="CHEBI:30413"/>
    </ligand>
    <ligandPart>
        <name>Fe</name>
        <dbReference type="ChEBI" id="CHEBI:18248"/>
    </ligandPart>
</feature>
<feature type="domain" description="Phosphomevalonate dehydratase large subunit-like" evidence="10">
    <location>
        <begin position="816"/>
        <end position="945"/>
    </location>
</feature>
<dbReference type="Proteomes" id="UP000830671">
    <property type="component" value="Chromosome 3"/>
</dbReference>
<reference evidence="11" key="1">
    <citation type="journal article" date="2021" name="Mol. Plant Microbe Interact.">
        <title>Complete Genome Sequence of the Plant-Pathogenic Fungus Colletotrichum lupini.</title>
        <authorList>
            <person name="Baroncelli R."/>
            <person name="Pensec F."/>
            <person name="Da Lio D."/>
            <person name="Boufleur T."/>
            <person name="Vicente I."/>
            <person name="Sarrocco S."/>
            <person name="Picot A."/>
            <person name="Baraldi E."/>
            <person name="Sukno S."/>
            <person name="Thon M."/>
            <person name="Le Floch G."/>
        </authorList>
    </citation>
    <scope>NUCLEOTIDE SEQUENCE</scope>
    <source>
        <strain evidence="11">IMI 504893</strain>
    </source>
</reference>
<keyword evidence="6" id="KW-0456">Lyase</keyword>
<keyword evidence="5" id="KW-0503">Monooxygenase</keyword>
<dbReference type="Pfam" id="PF01989">
    <property type="entry name" value="AcnX_swivel_put"/>
    <property type="match status" value="1"/>
</dbReference>
<dbReference type="InterPro" id="IPR002840">
    <property type="entry name" value="PMDh-S-like_dom"/>
</dbReference>
<dbReference type="RefSeq" id="XP_049142995.1">
    <property type="nucleotide sequence ID" value="XM_049285852.1"/>
</dbReference>
<organism evidence="11 12">
    <name type="scientific">Colletotrichum lupini</name>
    <dbReference type="NCBI Taxonomy" id="145971"/>
    <lineage>
        <taxon>Eukaryota</taxon>
        <taxon>Fungi</taxon>
        <taxon>Dikarya</taxon>
        <taxon>Ascomycota</taxon>
        <taxon>Pezizomycotina</taxon>
        <taxon>Sordariomycetes</taxon>
        <taxon>Hypocreomycetidae</taxon>
        <taxon>Glomerellales</taxon>
        <taxon>Glomerellaceae</taxon>
        <taxon>Colletotrichum</taxon>
        <taxon>Colletotrichum acutatum species complex</taxon>
    </lineage>
</organism>
<dbReference type="InterPro" id="IPR017972">
    <property type="entry name" value="Cyt_P450_CS"/>
</dbReference>
<accession>A0A9Q8WFF7</accession>
<dbReference type="GO" id="GO:0016829">
    <property type="term" value="F:lyase activity"/>
    <property type="evidence" value="ECO:0007669"/>
    <property type="project" value="UniProtKB-KW"/>
</dbReference>
<dbReference type="SUPFAM" id="SSF48264">
    <property type="entry name" value="Cytochrome P450"/>
    <property type="match status" value="1"/>
</dbReference>
<evidence type="ECO:0000313" key="12">
    <source>
        <dbReference type="Proteomes" id="UP000830671"/>
    </source>
</evidence>
<sequence length="1378" mass="152467">MFAQLYQAMIHVLIGPIHNEALKRRTVLEFGHRVRDLHIHHGPEDDTFALPPRRSLNITCTNLASLLLHSTSICGIIAISASFTVEEPGASCCCALLDALQLHLNAAIIMALSDLRNTLLTSDSNGLLWFFLLGIVLLVGGSQARTNLENAALPIFSISMGGSEKIYIITAPQLIQVAMKNKSLNLYPVMAEFAQKMVGLGPNVMDLFHNPPSDGSVSWIEDQHPSFAPLAPGPDLQEMNTYVLNKISETINSIGPDYETKKLYMWFRDSFTMATVGSLFGDKNSLMQDPTLSKNLWDYDGGQAELLMKPLPSITVSKAYNGRAKVQKALRKYFREDYDHITDASSVVKRRVAVNRKWGLPIDDIADHEFGMLFVSVTNAIPTLFWMMCYVFRDADLVADLQKELLALAVIQQQDSDASGSRPSRKCTFTVAKFRTECPLLVSTYKEVMRLTNRSTGTRRVVEDTLISYTPPGEGGETKTYLLKKGANIQIPAIITNFGPDAWGENAHEFNPRRFMTADRERERAQNRAFNPFGGGKHLCPGRFFADAEILGAMAALVLGFEIETPAGDRIEVPQINNNLAEAVGKPLTSVQENMLARIRRRPGWEDVEWAYIANNFVVVLRNMRPLRSRAGVIRGKPVRDSHFLFVCQQLDVPYHFAESMVPNPSQALAVIPGDAQGQVIFSDVPLSFMMGVDSKTGIVADAHHPLRGTSLKDSVLVIPAGRGSCSGSSAIAELILCGNAPAALIFRDVEMILTLGVLVAEKMFDKRIPIVFLSDASHFEIFRQASTVQINETSLLVSPGGHKIDLVPQSVKALELNPTDKAILSGESGEASRIAMEIIVKYATIQGAQRLIDVSQVHVDACAYVGESSLFVPERLLSLGGKFVVPSTCNSLNVDRQRWKELGANPEISQISDKIGDTYLKLGAKMSFTCAPYLLESKPKAGEQKYPDYMDVFIALTGRAPYAGCHVPEGRKPEVTIKIPVVIGMETTRPTVSDLKAFGAGFATSSSAPMFHINGITPEAASFEDALTTLETIEVTIPELQLAWRQLNTATDPSVDIVSLGNPHFSLEEFSQLAEVCRGRHKSPNVEVMITTGHETYTEALKLGYLDVIENFGARLITDTCWCMIEEPVVPLKARNAMTNSAKYAHYGPGIVGKKFHFGDVVACIKAASRGHRHEDEMSPRWLFRLNNCKMSKLSLTPYVSIHYRERHTQEKHDANGTRSMLWMYGVTNNEIVIYEINATWHWICCGNDGRHVIQGSIIPTGLQRSYDAGFNFFGRVYPSRADAPLRLRFTSLTSVISRILAFQAPEFQLNNIDLGCVLSGRPNFSFRQFEPNEALKDLRRTRTTRWHGSVSGEKESSPESSPFGPLLRTCNPTKAI</sequence>
<dbReference type="InterPro" id="IPR036396">
    <property type="entry name" value="Cyt_P450_sf"/>
</dbReference>
<dbReference type="PANTHER" id="PTHR36577">
    <property type="entry name" value="DUF521 DOMAIN PROTEIN (AFU_ORTHOLOGUE AFUA_6G00490)"/>
    <property type="match status" value="1"/>
</dbReference>
<dbReference type="GO" id="GO:0020037">
    <property type="term" value="F:heme binding"/>
    <property type="evidence" value="ECO:0007669"/>
    <property type="project" value="InterPro"/>
</dbReference>
<evidence type="ECO:0000256" key="8">
    <source>
        <dbReference type="SAM" id="MobiDB-lite"/>
    </source>
</evidence>
<evidence type="ECO:0000259" key="10">
    <source>
        <dbReference type="Pfam" id="PF04412"/>
    </source>
</evidence>
<evidence type="ECO:0000256" key="1">
    <source>
        <dbReference type="ARBA" id="ARBA00001971"/>
    </source>
</evidence>
<dbReference type="GO" id="GO:0005506">
    <property type="term" value="F:iron ion binding"/>
    <property type="evidence" value="ECO:0007669"/>
    <property type="project" value="InterPro"/>
</dbReference>
<comment type="similarity">
    <text evidence="2">Belongs to the cytochrome P450 family.</text>
</comment>
<dbReference type="Gene3D" id="1.10.630.10">
    <property type="entry name" value="Cytochrome P450"/>
    <property type="match status" value="1"/>
</dbReference>
<dbReference type="InterPro" id="IPR002403">
    <property type="entry name" value="Cyt_P450_E_grp-IV"/>
</dbReference>
<evidence type="ECO:0000313" key="11">
    <source>
        <dbReference type="EMBL" id="UQC81369.1"/>
    </source>
</evidence>
<dbReference type="PROSITE" id="PS00086">
    <property type="entry name" value="CYTOCHROME_P450"/>
    <property type="match status" value="1"/>
</dbReference>
<keyword evidence="4 7" id="KW-0408">Iron</keyword>
<evidence type="ECO:0000259" key="9">
    <source>
        <dbReference type="Pfam" id="PF01989"/>
    </source>
</evidence>
<keyword evidence="5" id="KW-0560">Oxidoreductase</keyword>
<feature type="region of interest" description="Disordered" evidence="8">
    <location>
        <begin position="1347"/>
        <end position="1368"/>
    </location>
</feature>
<dbReference type="Pfam" id="PF00067">
    <property type="entry name" value="p450"/>
    <property type="match status" value="1"/>
</dbReference>
<dbReference type="GO" id="GO:0004497">
    <property type="term" value="F:monooxygenase activity"/>
    <property type="evidence" value="ECO:0007669"/>
    <property type="project" value="UniProtKB-KW"/>
</dbReference>
<dbReference type="Gene3D" id="3.50.30.10">
    <property type="entry name" value="Phosphohistidine domain"/>
    <property type="match status" value="1"/>
</dbReference>
<dbReference type="GeneID" id="73340862"/>
<evidence type="ECO:0000256" key="2">
    <source>
        <dbReference type="ARBA" id="ARBA00010617"/>
    </source>
</evidence>
<comment type="cofactor">
    <cofactor evidence="1 7">
        <name>heme</name>
        <dbReference type="ChEBI" id="CHEBI:30413"/>
    </cofactor>
</comment>
<dbReference type="SUPFAM" id="SSF52016">
    <property type="entry name" value="LeuD/IlvD-like"/>
    <property type="match status" value="1"/>
</dbReference>
<evidence type="ECO:0000256" key="3">
    <source>
        <dbReference type="ARBA" id="ARBA00022723"/>
    </source>
</evidence>
<dbReference type="GO" id="GO:0016705">
    <property type="term" value="F:oxidoreductase activity, acting on paired donors, with incorporation or reduction of molecular oxygen"/>
    <property type="evidence" value="ECO:0007669"/>
    <property type="project" value="InterPro"/>
</dbReference>
<keyword evidence="7" id="KW-0349">Heme</keyword>
<dbReference type="Pfam" id="PF04412">
    <property type="entry name" value="AcnX"/>
    <property type="match status" value="2"/>
</dbReference>
<keyword evidence="3 7" id="KW-0479">Metal-binding</keyword>
<keyword evidence="12" id="KW-1185">Reference proteome</keyword>
<feature type="domain" description="Phosphomevalonate dehydratase small subunit-like" evidence="9">
    <location>
        <begin position="687"/>
        <end position="772"/>
    </location>
</feature>
<protein>
    <submittedName>
        <fullName evidence="11">Uncharacterized protein</fullName>
    </submittedName>
</protein>
<evidence type="ECO:0000256" key="5">
    <source>
        <dbReference type="ARBA" id="ARBA00023033"/>
    </source>
</evidence>
<dbReference type="PANTHER" id="PTHR36577:SF3">
    <property type="entry name" value="DUF521 DOMAIN PROTEIN (AFU_ORTHOLOGUE AFUA_6G00490)"/>
    <property type="match status" value="1"/>
</dbReference>
<name>A0A9Q8WFF7_9PEZI</name>
<dbReference type="EMBL" id="CP019475">
    <property type="protein sequence ID" value="UQC81369.1"/>
    <property type="molecule type" value="Genomic_DNA"/>
</dbReference>
<dbReference type="CDD" id="cd01356">
    <property type="entry name" value="AcnX_swivel"/>
    <property type="match status" value="1"/>
</dbReference>
<dbReference type="InterPro" id="IPR001128">
    <property type="entry name" value="Cyt_P450"/>
</dbReference>
<feature type="domain" description="Phosphomevalonate dehydratase large subunit-like" evidence="10">
    <location>
        <begin position="979"/>
        <end position="1167"/>
    </location>
</feature>
<evidence type="ECO:0000256" key="7">
    <source>
        <dbReference type="PIRSR" id="PIRSR602403-1"/>
    </source>
</evidence>